<proteinExistence type="predicted"/>
<evidence type="ECO:0000313" key="3">
    <source>
        <dbReference type="EMBL" id="VDM95551.1"/>
    </source>
</evidence>
<keyword evidence="1" id="KW-0472">Membrane</keyword>
<reference evidence="3 4" key="2">
    <citation type="submission" date="2018-08" db="EMBL/GenBank/DDBJ databases">
        <authorList>
            <person name="Laetsch R D."/>
            <person name="Stevens L."/>
            <person name="Kumar S."/>
            <person name="Blaxter L. M."/>
        </authorList>
    </citation>
    <scope>NUCLEOTIDE SEQUENCE [LARGE SCALE GENOMIC DNA]</scope>
</reference>
<accession>A0A182ET11</accession>
<dbReference type="Gene3D" id="3.90.70.10">
    <property type="entry name" value="Cysteine proteinases"/>
    <property type="match status" value="1"/>
</dbReference>
<dbReference type="SUPFAM" id="SSF54001">
    <property type="entry name" value="Cysteine proteinases"/>
    <property type="match status" value="1"/>
</dbReference>
<keyword evidence="4" id="KW-1185">Reference proteome</keyword>
<gene>
    <name evidence="3" type="ORF">NOO_LOCUS11282</name>
</gene>
<dbReference type="Pfam" id="PF00112">
    <property type="entry name" value="Peptidase_C1"/>
    <property type="match status" value="1"/>
</dbReference>
<dbReference type="EMBL" id="UYRW01007612">
    <property type="protein sequence ID" value="VDM95551.1"/>
    <property type="molecule type" value="Genomic_DNA"/>
</dbReference>
<evidence type="ECO:0000256" key="1">
    <source>
        <dbReference type="SAM" id="Phobius"/>
    </source>
</evidence>
<evidence type="ECO:0000313" key="5">
    <source>
        <dbReference type="WBParaSite" id="nOo.2.0.1.t11282-RA"/>
    </source>
</evidence>
<keyword evidence="1" id="KW-0812">Transmembrane</keyword>
<dbReference type="InterPro" id="IPR000668">
    <property type="entry name" value="Peptidase_C1A_C"/>
</dbReference>
<organism evidence="5">
    <name type="scientific">Onchocerca ochengi</name>
    <name type="common">Filarial nematode worm</name>
    <dbReference type="NCBI Taxonomy" id="42157"/>
    <lineage>
        <taxon>Eukaryota</taxon>
        <taxon>Metazoa</taxon>
        <taxon>Ecdysozoa</taxon>
        <taxon>Nematoda</taxon>
        <taxon>Chromadorea</taxon>
        <taxon>Rhabditida</taxon>
        <taxon>Spirurina</taxon>
        <taxon>Spiruromorpha</taxon>
        <taxon>Filarioidea</taxon>
        <taxon>Onchocercidae</taxon>
        <taxon>Onchocerca</taxon>
    </lineage>
</organism>
<dbReference type="GO" id="GO:0008234">
    <property type="term" value="F:cysteine-type peptidase activity"/>
    <property type="evidence" value="ECO:0007669"/>
    <property type="project" value="InterPro"/>
</dbReference>
<sequence>MELRGKSASVMTIMKEREIIKWSRPEKHRATTSVFIVTGIGILLLATIMGTATYNRFAYRPASEGLPSFEKNKLTFTAKIKQEYTLADSFEHIKLLKSKKLRLPQQFDARLQWPLCWSVHQVPNQGGCASCWALSAVSVMSDRLCIASNYSNQKQISAEDLLSCCTECGGFVC</sequence>
<feature type="transmembrane region" description="Helical" evidence="1">
    <location>
        <begin position="34"/>
        <end position="54"/>
    </location>
</feature>
<name>A0A182ET11_ONCOC</name>
<evidence type="ECO:0000313" key="4">
    <source>
        <dbReference type="Proteomes" id="UP000271087"/>
    </source>
</evidence>
<protein>
    <submittedName>
        <fullName evidence="5">Pept_C1 domain-containing protein</fullName>
    </submittedName>
</protein>
<dbReference type="InterPro" id="IPR038765">
    <property type="entry name" value="Papain-like_cys_pep_sf"/>
</dbReference>
<dbReference type="AlphaFoldDB" id="A0A182ET11"/>
<dbReference type="GO" id="GO:0006508">
    <property type="term" value="P:proteolysis"/>
    <property type="evidence" value="ECO:0007669"/>
    <property type="project" value="InterPro"/>
</dbReference>
<keyword evidence="1" id="KW-1133">Transmembrane helix</keyword>
<feature type="domain" description="Peptidase C1A papain C-terminal" evidence="2">
    <location>
        <begin position="103"/>
        <end position="168"/>
    </location>
</feature>
<dbReference type="OrthoDB" id="5850821at2759"/>
<evidence type="ECO:0000259" key="2">
    <source>
        <dbReference type="Pfam" id="PF00112"/>
    </source>
</evidence>
<reference evidence="5" key="1">
    <citation type="submission" date="2016-06" db="UniProtKB">
        <authorList>
            <consortium name="WormBaseParasite"/>
        </authorList>
    </citation>
    <scope>IDENTIFICATION</scope>
</reference>
<dbReference type="WBParaSite" id="nOo.2.0.1.t11282-RA">
    <property type="protein sequence ID" value="nOo.2.0.1.t11282-RA"/>
    <property type="gene ID" value="nOo.2.0.1.g11282"/>
</dbReference>
<dbReference type="STRING" id="42157.A0A182ET11"/>
<dbReference type="Proteomes" id="UP000271087">
    <property type="component" value="Unassembled WGS sequence"/>
</dbReference>